<evidence type="ECO:0000313" key="3">
    <source>
        <dbReference type="Proteomes" id="UP000199529"/>
    </source>
</evidence>
<keyword evidence="1" id="KW-0732">Signal</keyword>
<keyword evidence="3" id="KW-1185">Reference proteome</keyword>
<dbReference type="EMBL" id="FNOK01000010">
    <property type="protein sequence ID" value="SDX37359.1"/>
    <property type="molecule type" value="Genomic_DNA"/>
</dbReference>
<dbReference type="Proteomes" id="UP000199529">
    <property type="component" value="Unassembled WGS sequence"/>
</dbReference>
<feature type="chain" id="PRO_5011496188" evidence="1">
    <location>
        <begin position="34"/>
        <end position="114"/>
    </location>
</feature>
<proteinExistence type="predicted"/>
<sequence>MKQSTKRRAGRGLVLVATLGAALVTATVGTAAAATPGQFTLCSKGGYDSYAAFPDSNSSTVIVPDGQCITLGISGTERYEIRIASNDESMGGGTYDPREGVTVTTVEGPGFFWS</sequence>
<feature type="signal peptide" evidence="1">
    <location>
        <begin position="1"/>
        <end position="33"/>
    </location>
</feature>
<protein>
    <submittedName>
        <fullName evidence="2">Uncharacterized protein</fullName>
    </submittedName>
</protein>
<name>A0A1H3B8I8_9PSEU</name>
<dbReference type="OrthoDB" id="3688289at2"/>
<gene>
    <name evidence="2" type="ORF">SAMN05216215_101078</name>
</gene>
<organism evidence="2 3">
    <name type="scientific">Saccharopolyspora shandongensis</name>
    <dbReference type="NCBI Taxonomy" id="418495"/>
    <lineage>
        <taxon>Bacteria</taxon>
        <taxon>Bacillati</taxon>
        <taxon>Actinomycetota</taxon>
        <taxon>Actinomycetes</taxon>
        <taxon>Pseudonocardiales</taxon>
        <taxon>Pseudonocardiaceae</taxon>
        <taxon>Saccharopolyspora</taxon>
    </lineage>
</organism>
<evidence type="ECO:0000256" key="1">
    <source>
        <dbReference type="SAM" id="SignalP"/>
    </source>
</evidence>
<dbReference type="AlphaFoldDB" id="A0A1H3B8I8"/>
<reference evidence="3" key="1">
    <citation type="submission" date="2016-10" db="EMBL/GenBank/DDBJ databases">
        <authorList>
            <person name="Varghese N."/>
            <person name="Submissions S."/>
        </authorList>
    </citation>
    <scope>NUCLEOTIDE SEQUENCE [LARGE SCALE GENOMIC DNA]</scope>
    <source>
        <strain evidence="3">CGMCC 4.3530</strain>
    </source>
</reference>
<accession>A0A1H3B8I8</accession>
<dbReference type="RefSeq" id="WP_093265364.1">
    <property type="nucleotide sequence ID" value="NZ_FNOK01000010.1"/>
</dbReference>
<evidence type="ECO:0000313" key="2">
    <source>
        <dbReference type="EMBL" id="SDX37359.1"/>
    </source>
</evidence>